<dbReference type="RefSeq" id="WP_090166706.1">
    <property type="nucleotide sequence ID" value="NZ_FOFB01000006.1"/>
</dbReference>
<evidence type="ECO:0000313" key="3">
    <source>
        <dbReference type="EMBL" id="SEQ15242.1"/>
    </source>
</evidence>
<dbReference type="Gene3D" id="2.60.120.560">
    <property type="entry name" value="Exo-inulinase, domain 1"/>
    <property type="match status" value="1"/>
</dbReference>
<dbReference type="Pfam" id="PF06439">
    <property type="entry name" value="3keto-disac_hyd"/>
    <property type="match status" value="1"/>
</dbReference>
<keyword evidence="1" id="KW-0732">Signal</keyword>
<feature type="domain" description="3-keto-alpha-glucoside-1,2-lyase/3-keto-2-hydroxy-glucal hydratase" evidence="2">
    <location>
        <begin position="48"/>
        <end position="251"/>
    </location>
</feature>
<evidence type="ECO:0000256" key="1">
    <source>
        <dbReference type="SAM" id="SignalP"/>
    </source>
</evidence>
<keyword evidence="4" id="KW-1185">Reference proteome</keyword>
<dbReference type="PROSITE" id="PS51257">
    <property type="entry name" value="PROKAR_LIPOPROTEIN"/>
    <property type="match status" value="1"/>
</dbReference>
<gene>
    <name evidence="3" type="ORF">SAMN05444359_10680</name>
</gene>
<dbReference type="Proteomes" id="UP000199021">
    <property type="component" value="Unassembled WGS sequence"/>
</dbReference>
<dbReference type="GO" id="GO:0016787">
    <property type="term" value="F:hydrolase activity"/>
    <property type="evidence" value="ECO:0007669"/>
    <property type="project" value="InterPro"/>
</dbReference>
<evidence type="ECO:0000313" key="4">
    <source>
        <dbReference type="Proteomes" id="UP000199021"/>
    </source>
</evidence>
<name>A0A1H9DP20_9BACT</name>
<feature type="signal peptide" evidence="1">
    <location>
        <begin position="1"/>
        <end position="23"/>
    </location>
</feature>
<evidence type="ECO:0000259" key="2">
    <source>
        <dbReference type="Pfam" id="PF06439"/>
    </source>
</evidence>
<feature type="chain" id="PRO_5011755194" description="3-keto-alpha-glucoside-1,2-lyase/3-keto-2-hydroxy-glucal hydratase domain-containing protein" evidence="1">
    <location>
        <begin position="24"/>
        <end position="254"/>
    </location>
</feature>
<sequence length="254" mass="27832">MQIKSLLPLVAILLLSACGETNTASSETSTEPAAAPSAPAAGEMAAGEWTSLFNGKDFTGWHTYGKEGVGAAWKIADGALYLDVANKDGWQTEGGGDIVTDKDYANYELELEWKIGKNGNSGIIYNITENGYDYPWLTGPEMQVLDNDGHPDGKIKTHRAGDLYDFISVAEENVKPVGEWNQVKLVVTDGKAEHWLNGKKQVEYVNKGPEWAAMIAESKFKDFDAFGQTTSGKISLQDHGDAVWYRNIRIRPLK</sequence>
<dbReference type="InterPro" id="IPR010496">
    <property type="entry name" value="AL/BT2_dom"/>
</dbReference>
<organism evidence="3 4">
    <name type="scientific">Neolewinella agarilytica</name>
    <dbReference type="NCBI Taxonomy" id="478744"/>
    <lineage>
        <taxon>Bacteria</taxon>
        <taxon>Pseudomonadati</taxon>
        <taxon>Bacteroidota</taxon>
        <taxon>Saprospiria</taxon>
        <taxon>Saprospirales</taxon>
        <taxon>Lewinellaceae</taxon>
        <taxon>Neolewinella</taxon>
    </lineage>
</organism>
<protein>
    <recommendedName>
        <fullName evidence="2">3-keto-alpha-glucoside-1,2-lyase/3-keto-2-hydroxy-glucal hydratase domain-containing protein</fullName>
    </recommendedName>
</protein>
<reference evidence="4" key="1">
    <citation type="submission" date="2016-10" db="EMBL/GenBank/DDBJ databases">
        <authorList>
            <person name="Varghese N."/>
            <person name="Submissions S."/>
        </authorList>
    </citation>
    <scope>NUCLEOTIDE SEQUENCE [LARGE SCALE GENOMIC DNA]</scope>
    <source>
        <strain evidence="4">DSM 24740</strain>
    </source>
</reference>
<dbReference type="InParanoid" id="A0A1H9DP20"/>
<dbReference type="OrthoDB" id="9806233at2"/>
<dbReference type="AlphaFoldDB" id="A0A1H9DP20"/>
<proteinExistence type="predicted"/>
<dbReference type="EMBL" id="FOFB01000006">
    <property type="protein sequence ID" value="SEQ15242.1"/>
    <property type="molecule type" value="Genomic_DNA"/>
</dbReference>
<accession>A0A1H9DP20</accession>
<dbReference type="STRING" id="478744.SAMN05444359_10680"/>